<keyword evidence="2" id="KW-1185">Reference proteome</keyword>
<evidence type="ECO:0000313" key="2">
    <source>
        <dbReference type="Proteomes" id="UP000277204"/>
    </source>
</evidence>
<dbReference type="Proteomes" id="UP000277204">
    <property type="component" value="Unassembled WGS sequence"/>
</dbReference>
<dbReference type="AlphaFoldDB" id="A0A183MHL6"/>
<accession>A0A183MHL6</accession>
<name>A0A183MHL6_9TREM</name>
<protein>
    <submittedName>
        <fullName evidence="1">Uncharacterized protein</fullName>
    </submittedName>
</protein>
<sequence>MTEVKRFKDIFDKLSIYRGSSDLIWLAIARVVEHGVPTRDLVRMHHRAPSVSSLKQMRLASNVDDF</sequence>
<gene>
    <name evidence="1" type="ORF">SMRZ_LOCUS15541</name>
</gene>
<proteinExistence type="predicted"/>
<organism evidence="1 2">
    <name type="scientific">Schistosoma margrebowiei</name>
    <dbReference type="NCBI Taxonomy" id="48269"/>
    <lineage>
        <taxon>Eukaryota</taxon>
        <taxon>Metazoa</taxon>
        <taxon>Spiralia</taxon>
        <taxon>Lophotrochozoa</taxon>
        <taxon>Platyhelminthes</taxon>
        <taxon>Trematoda</taxon>
        <taxon>Digenea</taxon>
        <taxon>Strigeidida</taxon>
        <taxon>Schistosomatoidea</taxon>
        <taxon>Schistosomatidae</taxon>
        <taxon>Schistosoma</taxon>
    </lineage>
</organism>
<dbReference type="EMBL" id="UZAI01016954">
    <property type="protein sequence ID" value="VDP18566.1"/>
    <property type="molecule type" value="Genomic_DNA"/>
</dbReference>
<evidence type="ECO:0000313" key="1">
    <source>
        <dbReference type="EMBL" id="VDP18566.1"/>
    </source>
</evidence>
<reference evidence="1 2" key="1">
    <citation type="submission" date="2018-11" db="EMBL/GenBank/DDBJ databases">
        <authorList>
            <consortium name="Pathogen Informatics"/>
        </authorList>
    </citation>
    <scope>NUCLEOTIDE SEQUENCE [LARGE SCALE GENOMIC DNA]</scope>
    <source>
        <strain evidence="1 2">Zambia</strain>
    </source>
</reference>